<accession>A0A3P7DV28</accession>
<sequence length="79" mass="8906">MQICNFNNQIAFFNLLFTMSNSINEQLGGSNNIILLEMAEMKKMVQKGIVAKTTEFGPVWQRIIDVVDAIEGFPPDEVL</sequence>
<protein>
    <submittedName>
        <fullName evidence="1">Uncharacterized protein</fullName>
    </submittedName>
</protein>
<name>A0A3P7DV28_WUCBA</name>
<keyword evidence="2" id="KW-1185">Reference proteome</keyword>
<evidence type="ECO:0000313" key="1">
    <source>
        <dbReference type="EMBL" id="VDM07319.1"/>
    </source>
</evidence>
<dbReference type="Proteomes" id="UP000270924">
    <property type="component" value="Unassembled WGS sequence"/>
</dbReference>
<dbReference type="InParanoid" id="A0A3P7DV28"/>
<reference evidence="1 2" key="1">
    <citation type="submission" date="2018-11" db="EMBL/GenBank/DDBJ databases">
        <authorList>
            <consortium name="Pathogen Informatics"/>
        </authorList>
    </citation>
    <scope>NUCLEOTIDE SEQUENCE [LARGE SCALE GENOMIC DNA]</scope>
</reference>
<dbReference type="EMBL" id="UYWW01000111">
    <property type="protein sequence ID" value="VDM07319.1"/>
    <property type="molecule type" value="Genomic_DNA"/>
</dbReference>
<proteinExistence type="predicted"/>
<evidence type="ECO:0000313" key="2">
    <source>
        <dbReference type="Proteomes" id="UP000270924"/>
    </source>
</evidence>
<dbReference type="AlphaFoldDB" id="A0A3P7DV28"/>
<organism evidence="1 2">
    <name type="scientific">Wuchereria bancrofti</name>
    <dbReference type="NCBI Taxonomy" id="6293"/>
    <lineage>
        <taxon>Eukaryota</taxon>
        <taxon>Metazoa</taxon>
        <taxon>Ecdysozoa</taxon>
        <taxon>Nematoda</taxon>
        <taxon>Chromadorea</taxon>
        <taxon>Rhabditida</taxon>
        <taxon>Spirurina</taxon>
        <taxon>Spiruromorpha</taxon>
        <taxon>Filarioidea</taxon>
        <taxon>Onchocercidae</taxon>
        <taxon>Wuchereria</taxon>
    </lineage>
</organism>
<gene>
    <name evidence="1" type="ORF">WBA_LOCUS705</name>
</gene>